<keyword evidence="3 8" id="KW-0808">Transferase</keyword>
<dbReference type="EMBL" id="CAXIEN010000006">
    <property type="protein sequence ID" value="CAL1262576.1"/>
    <property type="molecule type" value="Genomic_DNA"/>
</dbReference>
<dbReference type="GO" id="GO:0031380">
    <property type="term" value="C:nuclear RNA-directed RNA polymerase complex"/>
    <property type="evidence" value="ECO:0007669"/>
    <property type="project" value="TreeGrafter"/>
</dbReference>
<dbReference type="InterPro" id="IPR057596">
    <property type="entry name" value="RDRP_core"/>
</dbReference>
<evidence type="ECO:0000313" key="11">
    <source>
        <dbReference type="EMBL" id="CAL1262576.1"/>
    </source>
</evidence>
<keyword evidence="12" id="KW-1185">Reference proteome</keyword>
<keyword evidence="4 8" id="KW-0548">Nucleotidyltransferase</keyword>
<gene>
    <name evidence="11" type="ORF">LARSCL_LOCUS1063</name>
</gene>
<keyword evidence="5 8" id="KW-0694">RNA-binding</keyword>
<dbReference type="GO" id="GO:0003723">
    <property type="term" value="F:RNA binding"/>
    <property type="evidence" value="ECO:0007669"/>
    <property type="project" value="UniProtKB-KW"/>
</dbReference>
<evidence type="ECO:0000259" key="10">
    <source>
        <dbReference type="Pfam" id="PF26253"/>
    </source>
</evidence>
<proteinExistence type="inferred from homology"/>
<evidence type="ECO:0000313" key="12">
    <source>
        <dbReference type="Proteomes" id="UP001497382"/>
    </source>
</evidence>
<comment type="similarity">
    <text evidence="1 8">Belongs to the RdRP family.</text>
</comment>
<dbReference type="EC" id="2.7.7.48" evidence="8"/>
<feature type="domain" description="RDRP core" evidence="9">
    <location>
        <begin position="412"/>
        <end position="980"/>
    </location>
</feature>
<evidence type="ECO:0000256" key="7">
    <source>
        <dbReference type="ARBA" id="ARBA00048744"/>
    </source>
</evidence>
<keyword evidence="6" id="KW-0943">RNA-mediated gene silencing</keyword>
<evidence type="ECO:0000256" key="6">
    <source>
        <dbReference type="ARBA" id="ARBA00023158"/>
    </source>
</evidence>
<dbReference type="PANTHER" id="PTHR23079">
    <property type="entry name" value="RNA-DEPENDENT RNA POLYMERASE"/>
    <property type="match status" value="1"/>
</dbReference>
<evidence type="ECO:0000256" key="1">
    <source>
        <dbReference type="ARBA" id="ARBA00005762"/>
    </source>
</evidence>
<dbReference type="GO" id="GO:0030422">
    <property type="term" value="P:siRNA processing"/>
    <property type="evidence" value="ECO:0007669"/>
    <property type="project" value="TreeGrafter"/>
</dbReference>
<dbReference type="Proteomes" id="UP001497382">
    <property type="component" value="Unassembled WGS sequence"/>
</dbReference>
<organism evidence="11 12">
    <name type="scientific">Larinioides sclopetarius</name>
    <dbReference type="NCBI Taxonomy" id="280406"/>
    <lineage>
        <taxon>Eukaryota</taxon>
        <taxon>Metazoa</taxon>
        <taxon>Ecdysozoa</taxon>
        <taxon>Arthropoda</taxon>
        <taxon>Chelicerata</taxon>
        <taxon>Arachnida</taxon>
        <taxon>Araneae</taxon>
        <taxon>Araneomorphae</taxon>
        <taxon>Entelegynae</taxon>
        <taxon>Araneoidea</taxon>
        <taxon>Araneidae</taxon>
        <taxon>Larinioides</taxon>
    </lineage>
</organism>
<name>A0AAV1YUA9_9ARAC</name>
<evidence type="ECO:0000256" key="2">
    <source>
        <dbReference type="ARBA" id="ARBA00022484"/>
    </source>
</evidence>
<sequence>MTAATFSDSYDLSVMTQIHFRIIVIPEVNEEPDINLLGRYVERCGLVVQTIKRVQLEKTKQPQCPEILEYIIDIKAENQYALSNKNKVHVYKDLISKWCRTTRTIYSERLLLQLSDNECFFRKRVSFHSDLKIQNISFGVQPRLGEFISYATMGENSTATFYHDLKELEIVTNSLIEDDFDIDVIFKETTSVLKILYTHIRNVIVSIDDEFFEVYLDLLHPPLFFKRKRENRLFINRGYRPRLITKELRVLPFGVDRLVVGKSSIVRLKFHYVDAFYEILSCLRYRSDKIPIHFIKMFVTSKLPPAIPPLHFGHFGCTYMWSAVANRTFLILEQTADIRKSFETLVSYSLQSKDCFEKVLTTLLFLIDTGRFLNYWKVIDKLFAYHVSIQKDSSFKEISVPEKCRLIRRVVVTPTRIMLWPPDLMSENRILRNFDSEFFLRVTFRDDDFTQMNFRLYDASVFETVVVEPVNSGIIIGDRHYQLLAWSSSQLREHGVSMYAKDSKDITAHDIRRWTEIDSNTIMNIPKCLSRMGQCFSQTEAALHIPLNNANVRFEGDIEGGLDASGKPYVFSDGIGRISPKLFEKVRKTFQHNTECCALQIRYGGCKGMLVLDPTLRGVDIVFRESMRKFECRGQSHTKLEIVKKSGPIPLRLNRPLISILHDLDVNPRVFLRMQEVMIQNLIDMLLDEEKAANYLNFRTPFSIFKFKELTASGICLTMEPFFRTLLLSLHRYFIDIIKTKANIDVDPNYGRNMFGVLDETGILEYGQVFVQYSTDVTLGRTTADDTKILNGTVMVTKFPCVHPGDVRKFTAVDIPQLHHIIDCIVFPQKGPRPHPNEMAGSDLDGDEYCVIWMPELIFAIDNAVPPDYPKPDAHGFRNVSDFLSHSRTEEIAKFIVEYIKNDTISSIASAHLALSDQSSIHDPLCLEIARKHAVAVDFAKTGVSERLKFHENPELFPDFMERFWKKRYRSKKSLGKMYRVSRDFETDNQATILQYHNVELDPALVVDGWQKFEQSALAARNEYNNTLRTILQTYGVSHETEGFGGSFIKLHTRFRERRDRAEIVDVIHKWLKELVERTRKRFYEGAPTSADCNDIVSDITKKASAWYIVTYRESDPEFLSFPWVVSDILGNIRILKPRITDQIGSTSPFVVKLEELILENARYGILPRLNSDAEFVLRPLHFLCDRSIIERVISVLTKWAEEERLITTTHAEGRFLYYKTFLKLILYIAEVEGYISRSPGLPMKRYPSSAELCISFFKYCMKLRFLSKAEVKRKLPFDVYNDRWLAKIALIAFHSIAVTGIFPTLCYREFIDNVPEFVDMKLVSIDSSVFGSSPIEESKLRNAESALQKYSEVEHVAMRENCQRKKVIVDAYGTLPAVRRLRRVLVKEATILKNFFETGELP</sequence>
<dbReference type="InterPro" id="IPR007855">
    <property type="entry name" value="RDRP"/>
</dbReference>
<evidence type="ECO:0000256" key="3">
    <source>
        <dbReference type="ARBA" id="ARBA00022679"/>
    </source>
</evidence>
<dbReference type="Pfam" id="PF26253">
    <property type="entry name" value="RdRP_head"/>
    <property type="match status" value="1"/>
</dbReference>
<dbReference type="GO" id="GO:0003968">
    <property type="term" value="F:RNA-directed RNA polymerase activity"/>
    <property type="evidence" value="ECO:0007669"/>
    <property type="project" value="UniProtKB-KW"/>
</dbReference>
<dbReference type="Pfam" id="PF05183">
    <property type="entry name" value="RdRP"/>
    <property type="match status" value="1"/>
</dbReference>
<protein>
    <recommendedName>
        <fullName evidence="8">RNA-dependent RNA polymerase</fullName>
        <ecNumber evidence="8">2.7.7.48</ecNumber>
    </recommendedName>
</protein>
<comment type="caution">
    <text evidence="11">The sequence shown here is derived from an EMBL/GenBank/DDBJ whole genome shotgun (WGS) entry which is preliminary data.</text>
</comment>
<comment type="catalytic activity">
    <reaction evidence="7 8">
        <text>RNA(n) + a ribonucleoside 5'-triphosphate = RNA(n+1) + diphosphate</text>
        <dbReference type="Rhea" id="RHEA:21248"/>
        <dbReference type="Rhea" id="RHEA-COMP:14527"/>
        <dbReference type="Rhea" id="RHEA-COMP:17342"/>
        <dbReference type="ChEBI" id="CHEBI:33019"/>
        <dbReference type="ChEBI" id="CHEBI:61557"/>
        <dbReference type="ChEBI" id="CHEBI:140395"/>
        <dbReference type="EC" id="2.7.7.48"/>
    </reaction>
</comment>
<dbReference type="InterPro" id="IPR058752">
    <property type="entry name" value="RDRP_C_head"/>
</dbReference>
<evidence type="ECO:0000256" key="4">
    <source>
        <dbReference type="ARBA" id="ARBA00022695"/>
    </source>
</evidence>
<evidence type="ECO:0000256" key="8">
    <source>
        <dbReference type="RuleBase" id="RU363098"/>
    </source>
</evidence>
<evidence type="ECO:0000256" key="5">
    <source>
        <dbReference type="ARBA" id="ARBA00022884"/>
    </source>
</evidence>
<keyword evidence="2 8" id="KW-0696">RNA-directed RNA polymerase</keyword>
<accession>A0AAV1YUA9</accession>
<feature type="domain" description="RDRP C-terminal head" evidence="10">
    <location>
        <begin position="1002"/>
        <end position="1135"/>
    </location>
</feature>
<reference evidence="11 12" key="1">
    <citation type="submission" date="2024-04" db="EMBL/GenBank/DDBJ databases">
        <authorList>
            <person name="Rising A."/>
            <person name="Reimegard J."/>
            <person name="Sonavane S."/>
            <person name="Akerstrom W."/>
            <person name="Nylinder S."/>
            <person name="Hedman E."/>
            <person name="Kallberg Y."/>
        </authorList>
    </citation>
    <scope>NUCLEOTIDE SEQUENCE [LARGE SCALE GENOMIC DNA]</scope>
</reference>
<dbReference type="PANTHER" id="PTHR23079:SF55">
    <property type="entry name" value="RNA-DIRECTED RNA POLYMERASE"/>
    <property type="match status" value="1"/>
</dbReference>
<evidence type="ECO:0000259" key="9">
    <source>
        <dbReference type="Pfam" id="PF05183"/>
    </source>
</evidence>